<evidence type="ECO:0008006" key="7">
    <source>
        <dbReference type="Google" id="ProtNLM"/>
    </source>
</evidence>
<dbReference type="EMBL" id="JAWDGP010004277">
    <property type="protein sequence ID" value="KAK3765718.1"/>
    <property type="molecule type" value="Genomic_DNA"/>
</dbReference>
<evidence type="ECO:0000313" key="5">
    <source>
        <dbReference type="EMBL" id="KAK3765718.1"/>
    </source>
</evidence>
<dbReference type="InterPro" id="IPR005442">
    <property type="entry name" value="GST_omega"/>
</dbReference>
<dbReference type="Pfam" id="PF13409">
    <property type="entry name" value="GST_N_2"/>
    <property type="match status" value="1"/>
</dbReference>
<keyword evidence="2" id="KW-0560">Oxidoreductase</keyword>
<dbReference type="AlphaFoldDB" id="A0AAE1DDT1"/>
<dbReference type="InterPro" id="IPR036282">
    <property type="entry name" value="Glutathione-S-Trfase_C_sf"/>
</dbReference>
<evidence type="ECO:0000256" key="1">
    <source>
        <dbReference type="ARBA" id="ARBA00011067"/>
    </source>
</evidence>
<dbReference type="PANTHER" id="PTHR43968">
    <property type="match status" value="1"/>
</dbReference>
<dbReference type="Gene3D" id="1.20.1050.10">
    <property type="match status" value="1"/>
</dbReference>
<protein>
    <recommendedName>
        <fullName evidence="7">Glutathione transferase</fullName>
    </recommendedName>
</protein>
<dbReference type="InterPro" id="IPR010987">
    <property type="entry name" value="Glutathione-S-Trfase_C-like"/>
</dbReference>
<comment type="similarity">
    <text evidence="1">Belongs to the GST superfamily. Omega family.</text>
</comment>
<dbReference type="PANTHER" id="PTHR43968:SF6">
    <property type="entry name" value="GLUTATHIONE S-TRANSFERASE OMEGA"/>
    <property type="match status" value="1"/>
</dbReference>
<dbReference type="GO" id="GO:0004364">
    <property type="term" value="F:glutathione transferase activity"/>
    <property type="evidence" value="ECO:0007669"/>
    <property type="project" value="InterPro"/>
</dbReference>
<accession>A0AAE1DDT1</accession>
<dbReference type="FunFam" id="1.20.1050.10:FF:000009">
    <property type="entry name" value="Glutathione S-transferase omega-1"/>
    <property type="match status" value="1"/>
</dbReference>
<dbReference type="PROSITE" id="PS50404">
    <property type="entry name" value="GST_NTER"/>
    <property type="match status" value="1"/>
</dbReference>
<sequence>MRISTFSSQELIMKVMTLQFPQASALASRRLRCFMQHVSSSSSANGQTESNITLLTPVVTYDPKTLAQGSPFPPTTPGVLRLYNMRFCPFAQRTKLVLEHKKIPHETINVNLKYKPDWFLKLSPLGLVPVLQLDDLVLPESTATCDWLDDTFPGQTRLTPSDSLRRAWDRVLLENVGKISDTFYALRRKADLKDKILDKLEKRLRWFETILSDREGPYFGGNQPAMIDFLLWPHFERLPALTLLTSNSRITPDPHHLPRLAAWMEIMLQLPAVKAVLQNTNAHAHFFASFGTGSPDYDFGLEE</sequence>
<keyword evidence="6" id="KW-1185">Reference proteome</keyword>
<dbReference type="InterPro" id="IPR050983">
    <property type="entry name" value="GST_Omega/HSP26"/>
</dbReference>
<dbReference type="InterPro" id="IPR004045">
    <property type="entry name" value="Glutathione_S-Trfase_N"/>
</dbReference>
<proteinExistence type="inferred from homology"/>
<evidence type="ECO:0000259" key="3">
    <source>
        <dbReference type="PROSITE" id="PS50404"/>
    </source>
</evidence>
<evidence type="ECO:0000313" key="6">
    <source>
        <dbReference type="Proteomes" id="UP001283361"/>
    </source>
</evidence>
<dbReference type="FunFam" id="3.40.30.10:FF:000123">
    <property type="entry name" value="Glutathione transferase o1"/>
    <property type="match status" value="1"/>
</dbReference>
<evidence type="ECO:0000259" key="4">
    <source>
        <dbReference type="PROSITE" id="PS50405"/>
    </source>
</evidence>
<dbReference type="PRINTS" id="PR01625">
    <property type="entry name" value="GSTRNSFRASEO"/>
</dbReference>
<evidence type="ECO:0000256" key="2">
    <source>
        <dbReference type="ARBA" id="ARBA00023002"/>
    </source>
</evidence>
<feature type="domain" description="GST C-terminal" evidence="4">
    <location>
        <begin position="162"/>
        <end position="299"/>
    </location>
</feature>
<dbReference type="SFLD" id="SFLDG00358">
    <property type="entry name" value="Main_(cytGST)"/>
    <property type="match status" value="1"/>
</dbReference>
<name>A0AAE1DDT1_9GAST</name>
<dbReference type="Gene3D" id="3.40.30.10">
    <property type="entry name" value="Glutaredoxin"/>
    <property type="match status" value="1"/>
</dbReference>
<dbReference type="GO" id="GO:0045174">
    <property type="term" value="F:glutathione dehydrogenase (ascorbate) activity"/>
    <property type="evidence" value="ECO:0007669"/>
    <property type="project" value="UniProtKB-ARBA"/>
</dbReference>
<feature type="domain" description="GST N-terminal" evidence="3">
    <location>
        <begin position="78"/>
        <end position="156"/>
    </location>
</feature>
<comment type="caution">
    <text evidence="5">The sequence shown here is derived from an EMBL/GenBank/DDBJ whole genome shotgun (WGS) entry which is preliminary data.</text>
</comment>
<dbReference type="Pfam" id="PF13410">
    <property type="entry name" value="GST_C_2"/>
    <property type="match status" value="1"/>
</dbReference>
<gene>
    <name evidence="5" type="ORF">RRG08_026191</name>
</gene>
<dbReference type="Proteomes" id="UP001283361">
    <property type="component" value="Unassembled WGS sequence"/>
</dbReference>
<dbReference type="SFLD" id="SFLDS00019">
    <property type="entry name" value="Glutathione_Transferase_(cytos"/>
    <property type="match status" value="1"/>
</dbReference>
<dbReference type="SUPFAM" id="SSF52833">
    <property type="entry name" value="Thioredoxin-like"/>
    <property type="match status" value="1"/>
</dbReference>
<dbReference type="PROSITE" id="PS50405">
    <property type="entry name" value="GST_CTER"/>
    <property type="match status" value="1"/>
</dbReference>
<organism evidence="5 6">
    <name type="scientific">Elysia crispata</name>
    <name type="common">lettuce slug</name>
    <dbReference type="NCBI Taxonomy" id="231223"/>
    <lineage>
        <taxon>Eukaryota</taxon>
        <taxon>Metazoa</taxon>
        <taxon>Spiralia</taxon>
        <taxon>Lophotrochozoa</taxon>
        <taxon>Mollusca</taxon>
        <taxon>Gastropoda</taxon>
        <taxon>Heterobranchia</taxon>
        <taxon>Euthyneura</taxon>
        <taxon>Panpulmonata</taxon>
        <taxon>Sacoglossa</taxon>
        <taxon>Placobranchoidea</taxon>
        <taxon>Plakobranchidae</taxon>
        <taxon>Elysia</taxon>
    </lineage>
</organism>
<dbReference type="InterPro" id="IPR040079">
    <property type="entry name" value="Glutathione_S-Trfase"/>
</dbReference>
<dbReference type="InterPro" id="IPR036249">
    <property type="entry name" value="Thioredoxin-like_sf"/>
</dbReference>
<dbReference type="SUPFAM" id="SSF47616">
    <property type="entry name" value="GST C-terminal domain-like"/>
    <property type="match status" value="1"/>
</dbReference>
<reference evidence="5" key="1">
    <citation type="journal article" date="2023" name="G3 (Bethesda)">
        <title>A reference genome for the long-term kleptoplast-retaining sea slug Elysia crispata morphotype clarki.</title>
        <authorList>
            <person name="Eastman K.E."/>
            <person name="Pendleton A.L."/>
            <person name="Shaikh M.A."/>
            <person name="Suttiyut T."/>
            <person name="Ogas R."/>
            <person name="Tomko P."/>
            <person name="Gavelis G."/>
            <person name="Widhalm J.R."/>
            <person name="Wisecaver J.H."/>
        </authorList>
    </citation>
    <scope>NUCLEOTIDE SEQUENCE</scope>
    <source>
        <strain evidence="5">ECLA1</strain>
    </source>
</reference>
<dbReference type="GO" id="GO:0005737">
    <property type="term" value="C:cytoplasm"/>
    <property type="evidence" value="ECO:0007669"/>
    <property type="project" value="InterPro"/>
</dbReference>
<dbReference type="GO" id="GO:0006749">
    <property type="term" value="P:glutathione metabolic process"/>
    <property type="evidence" value="ECO:0007669"/>
    <property type="project" value="TreeGrafter"/>
</dbReference>